<feature type="compositionally biased region" description="Low complexity" evidence="1">
    <location>
        <begin position="22"/>
        <end position="37"/>
    </location>
</feature>
<reference evidence="2" key="1">
    <citation type="journal article" date="2019" name="Sci. Rep.">
        <title>Draft genome of Tanacetum cinerariifolium, the natural source of mosquito coil.</title>
        <authorList>
            <person name="Yamashiro T."/>
            <person name="Shiraishi A."/>
            <person name="Satake H."/>
            <person name="Nakayama K."/>
        </authorList>
    </citation>
    <scope>NUCLEOTIDE SEQUENCE</scope>
</reference>
<feature type="compositionally biased region" description="Acidic residues" evidence="1">
    <location>
        <begin position="1"/>
        <end position="14"/>
    </location>
</feature>
<evidence type="ECO:0000256" key="1">
    <source>
        <dbReference type="SAM" id="MobiDB-lite"/>
    </source>
</evidence>
<name>A0A699V2C1_TANCI</name>
<organism evidence="2">
    <name type="scientific">Tanacetum cinerariifolium</name>
    <name type="common">Dalmatian daisy</name>
    <name type="synonym">Chrysanthemum cinerariifolium</name>
    <dbReference type="NCBI Taxonomy" id="118510"/>
    <lineage>
        <taxon>Eukaryota</taxon>
        <taxon>Viridiplantae</taxon>
        <taxon>Streptophyta</taxon>
        <taxon>Embryophyta</taxon>
        <taxon>Tracheophyta</taxon>
        <taxon>Spermatophyta</taxon>
        <taxon>Magnoliopsida</taxon>
        <taxon>eudicotyledons</taxon>
        <taxon>Gunneridae</taxon>
        <taxon>Pentapetalae</taxon>
        <taxon>asterids</taxon>
        <taxon>campanulids</taxon>
        <taxon>Asterales</taxon>
        <taxon>Asteraceae</taxon>
        <taxon>Asteroideae</taxon>
        <taxon>Anthemideae</taxon>
        <taxon>Anthemidinae</taxon>
        <taxon>Tanacetum</taxon>
    </lineage>
</organism>
<evidence type="ECO:0000313" key="2">
    <source>
        <dbReference type="EMBL" id="GFD28860.1"/>
    </source>
</evidence>
<dbReference type="EMBL" id="BKCJ011389313">
    <property type="protein sequence ID" value="GFD28860.1"/>
    <property type="molecule type" value="Genomic_DNA"/>
</dbReference>
<accession>A0A699V2C1</accession>
<feature type="region of interest" description="Disordered" evidence="1">
    <location>
        <begin position="1"/>
        <end position="45"/>
    </location>
</feature>
<comment type="caution">
    <text evidence="2">The sequence shown here is derived from an EMBL/GenBank/DDBJ whole genome shotgun (WGS) entry which is preliminary data.</text>
</comment>
<feature type="non-terminal residue" evidence="2">
    <location>
        <position position="66"/>
    </location>
</feature>
<proteinExistence type="predicted"/>
<gene>
    <name evidence="2" type="ORF">Tci_900829</name>
</gene>
<dbReference type="AlphaFoldDB" id="A0A699V2C1"/>
<protein>
    <submittedName>
        <fullName evidence="2">Uncharacterized protein</fullName>
    </submittedName>
</protein>
<sequence length="66" mass="7422">MMNPDDDSNSEYDEQVIVVPLFPSNSFTGPSSSNGSSVTERNADYAEELARLQRQEYEAKDAAKRY</sequence>